<dbReference type="KEGG" id="acog:HWD57_17670"/>
<name>A0A7D5ND55_9PROT</name>
<organism evidence="2 3">
    <name type="scientific">Candidatus Accumulibacter cognatus</name>
    <dbReference type="NCBI Taxonomy" id="2954383"/>
    <lineage>
        <taxon>Bacteria</taxon>
        <taxon>Pseudomonadati</taxon>
        <taxon>Pseudomonadota</taxon>
        <taxon>Betaproteobacteria</taxon>
        <taxon>Candidatus Accumulibacter</taxon>
    </lineage>
</organism>
<dbReference type="AlphaFoldDB" id="A0A7D5ND55"/>
<gene>
    <name evidence="2" type="ORF">HWD57_17670</name>
</gene>
<dbReference type="Pfam" id="PF13163">
    <property type="entry name" value="DUF3999"/>
    <property type="match status" value="1"/>
</dbReference>
<reference evidence="2 3" key="1">
    <citation type="journal article" date="2019" name="Microbiome">
        <title>Annotated bacterial chromosomes from frame-shift-corrected long-read metagenomic data.</title>
        <authorList>
            <person name="Arumugam K."/>
            <person name="Bagci C."/>
            <person name="Bessarab I."/>
            <person name="Beier S."/>
            <person name="Buchfink B."/>
            <person name="Gorska A."/>
            <person name="Qiu G."/>
            <person name="Huson D.H."/>
            <person name="Williams R.B.H."/>
        </authorList>
    </citation>
    <scope>NUCLEOTIDE SEQUENCE [LARGE SCALE GENOMIC DNA]</scope>
    <source>
        <strain evidence="2">SSA1</strain>
    </source>
</reference>
<protein>
    <submittedName>
        <fullName evidence="2">DUF3999 family protein</fullName>
    </submittedName>
</protein>
<evidence type="ECO:0000313" key="2">
    <source>
        <dbReference type="EMBL" id="QLH51430.1"/>
    </source>
</evidence>
<dbReference type="Proteomes" id="UP000509684">
    <property type="component" value="Chromosome"/>
</dbReference>
<keyword evidence="1" id="KW-0472">Membrane</keyword>
<keyword evidence="1" id="KW-0812">Transmembrane</keyword>
<feature type="transmembrane region" description="Helical" evidence="1">
    <location>
        <begin position="112"/>
        <end position="132"/>
    </location>
</feature>
<dbReference type="EMBL" id="CP058708">
    <property type="protein sequence ID" value="QLH51430.1"/>
    <property type="molecule type" value="Genomic_DNA"/>
</dbReference>
<sequence length="146" mass="16181">MPKKRRPDSYVIIWGGYLPETVYARQRSYRLPRSLLSQSSRWNTRSSFRLAGIQAKVLTRQRGEPFRATLWLKPASGQQTAQVGELQSGKTGTAAESAAAQAGRSARNRTDVLWGVLLLGVFVLGGMAWRLVRQMNNSASKTGDQS</sequence>
<proteinExistence type="predicted"/>
<keyword evidence="1" id="KW-1133">Transmembrane helix</keyword>
<evidence type="ECO:0000256" key="1">
    <source>
        <dbReference type="SAM" id="Phobius"/>
    </source>
</evidence>
<dbReference type="InterPro" id="IPR025060">
    <property type="entry name" value="DUF3999"/>
</dbReference>
<accession>A0A7D5ND55</accession>
<evidence type="ECO:0000313" key="3">
    <source>
        <dbReference type="Proteomes" id="UP000509684"/>
    </source>
</evidence>